<dbReference type="Pfam" id="PF00086">
    <property type="entry name" value="Thyroglobulin_1"/>
    <property type="match status" value="1"/>
</dbReference>
<keyword evidence="3" id="KW-0732">Signal</keyword>
<dbReference type="Pfam" id="PF10591">
    <property type="entry name" value="SPARC_Ca_bdg"/>
    <property type="match status" value="1"/>
</dbReference>
<dbReference type="PROSITE" id="PS51162">
    <property type="entry name" value="THYROGLOBULIN_1_2"/>
    <property type="match status" value="1"/>
</dbReference>
<dbReference type="CDD" id="cd00191">
    <property type="entry name" value="TY"/>
    <property type="match status" value="1"/>
</dbReference>
<evidence type="ECO:0000256" key="6">
    <source>
        <dbReference type="ARBA" id="ARBA00023180"/>
    </source>
</evidence>
<evidence type="ECO:0000259" key="11">
    <source>
        <dbReference type="PROSITE" id="PS51162"/>
    </source>
</evidence>
<evidence type="ECO:0000256" key="1">
    <source>
        <dbReference type="ARBA" id="ARBA00004613"/>
    </source>
</evidence>
<keyword evidence="7" id="KW-0357">Heparan sulfate</keyword>
<dbReference type="InterPro" id="IPR011992">
    <property type="entry name" value="EF-hand-dom_pair"/>
</dbReference>
<sequence>MWATTLRAASSGGWRLAARERAGGGRRAGRARAAVSRRAARGAGCTLNCCEMRASLWASAAAALLALTAASPRRLDQDFEFDDTPEAPLTHARRPRRYVYDPENPMCRTLVCKKREVCLLRDAFTALCSNKKDVLRRGDIIVAGTVSTWDRGDDEDVFYETRSSDHSSSVHSSSDRCVGCGGAARAAFLCGSDNRTYSSLCRLDLHNCVHRAAPPVRLACRGFCPCARAPRPAHAPRPHRVRAAYDEDRRRRRLESQNEVLPERSFRRQSQDAEGCALDKMANRLLDWFSVLMDEAGGIPPSQEGFPHDCKAEVRWMFSHLDTAGDGILSPADLYALRHDERERCLRPFLASCGGAGGGGGGGAGAGGLSRAAWCACLRRAARPCAALARAHPAPPPGAYVPSCDARGFYRPRQCHAALGVCWCVDAHGVERVGSRTKGAPLCPGENETNDASSDETSENEGGGEAGAGEGGPDDDEDAPGSGDRENELRF</sequence>
<evidence type="ECO:0000256" key="9">
    <source>
        <dbReference type="SAM" id="MobiDB-lite"/>
    </source>
</evidence>
<evidence type="ECO:0000259" key="10">
    <source>
        <dbReference type="PROSITE" id="PS50222"/>
    </source>
</evidence>
<accession>A0ABM4AJP2</accession>
<comment type="subcellular location">
    <subcellularLocation>
        <location evidence="1">Secreted</location>
    </subcellularLocation>
</comment>
<feature type="disulfide bond" evidence="8">
    <location>
        <begin position="415"/>
        <end position="422"/>
    </location>
</feature>
<feature type="domain" description="EF-hand" evidence="10">
    <location>
        <begin position="309"/>
        <end position="344"/>
    </location>
</feature>
<dbReference type="PROSITE" id="PS51465">
    <property type="entry name" value="KAZAL_2"/>
    <property type="match status" value="1"/>
</dbReference>
<dbReference type="SUPFAM" id="SSF57610">
    <property type="entry name" value="Thyroglobulin type-1 domain"/>
    <property type="match status" value="1"/>
</dbReference>
<name>A0ABM4AJP2_VANTA</name>
<keyword evidence="2" id="KW-0964">Secreted</keyword>
<comment type="caution">
    <text evidence="8">Lacks conserved residue(s) required for the propagation of feature annotation.</text>
</comment>
<keyword evidence="6" id="KW-0325">Glycoprotein</keyword>
<keyword evidence="4" id="KW-0654">Proteoglycan</keyword>
<evidence type="ECO:0000313" key="14">
    <source>
        <dbReference type="RefSeq" id="XP_064071507.1"/>
    </source>
</evidence>
<dbReference type="InterPro" id="IPR036058">
    <property type="entry name" value="Kazal_dom_sf"/>
</dbReference>
<feature type="region of interest" description="Disordered" evidence="9">
    <location>
        <begin position="435"/>
        <end position="491"/>
    </location>
</feature>
<dbReference type="SUPFAM" id="SSF47473">
    <property type="entry name" value="EF-hand"/>
    <property type="match status" value="1"/>
</dbReference>
<dbReference type="InterPro" id="IPR000716">
    <property type="entry name" value="Thyroglobulin_1"/>
</dbReference>
<dbReference type="Gene3D" id="1.10.238.10">
    <property type="entry name" value="EF-hand"/>
    <property type="match status" value="1"/>
</dbReference>
<evidence type="ECO:0000256" key="5">
    <source>
        <dbReference type="ARBA" id="ARBA00023157"/>
    </source>
</evidence>
<dbReference type="Pfam" id="PF07648">
    <property type="entry name" value="Kazal_2"/>
    <property type="match status" value="1"/>
</dbReference>
<keyword evidence="13" id="KW-1185">Reference proteome</keyword>
<dbReference type="SUPFAM" id="SSF100895">
    <property type="entry name" value="Kazal-type serine protease inhibitors"/>
    <property type="match status" value="1"/>
</dbReference>
<feature type="domain" description="Kazal-like" evidence="12">
    <location>
        <begin position="171"/>
        <end position="225"/>
    </location>
</feature>
<dbReference type="PROSITE" id="PS50222">
    <property type="entry name" value="EF_HAND_2"/>
    <property type="match status" value="1"/>
</dbReference>
<dbReference type="RefSeq" id="XP_064071507.1">
    <property type="nucleotide sequence ID" value="XM_064215437.1"/>
</dbReference>
<dbReference type="SMART" id="SM00211">
    <property type="entry name" value="TY"/>
    <property type="match status" value="1"/>
</dbReference>
<feature type="domain" description="Thyroglobulin type-1" evidence="11">
    <location>
        <begin position="382"/>
        <end position="443"/>
    </location>
</feature>
<dbReference type="GeneID" id="113392205"/>
<dbReference type="InterPro" id="IPR036857">
    <property type="entry name" value="Thyroglobulin_1_sf"/>
</dbReference>
<evidence type="ECO:0000259" key="12">
    <source>
        <dbReference type="PROSITE" id="PS51465"/>
    </source>
</evidence>
<feature type="compositionally biased region" description="Gly residues" evidence="9">
    <location>
        <begin position="461"/>
        <end position="471"/>
    </location>
</feature>
<keyword evidence="5 8" id="KW-1015">Disulfide bond</keyword>
<dbReference type="PROSITE" id="PS00484">
    <property type="entry name" value="THYROGLOBULIN_1_1"/>
    <property type="match status" value="1"/>
</dbReference>
<dbReference type="InterPro" id="IPR002350">
    <property type="entry name" value="Kazal_dom"/>
</dbReference>
<dbReference type="Gene3D" id="3.30.60.30">
    <property type="match status" value="1"/>
</dbReference>
<evidence type="ECO:0000256" key="8">
    <source>
        <dbReference type="PROSITE-ProRule" id="PRU00500"/>
    </source>
</evidence>
<protein>
    <submittedName>
        <fullName evidence="14">Proteoglycan Cow</fullName>
    </submittedName>
</protein>
<reference evidence="14" key="1">
    <citation type="submission" date="2025-08" db="UniProtKB">
        <authorList>
            <consortium name="RefSeq"/>
        </authorList>
    </citation>
    <scope>IDENTIFICATION</scope>
    <source>
        <tissue evidence="14">Whole body</tissue>
    </source>
</reference>
<evidence type="ECO:0000256" key="2">
    <source>
        <dbReference type="ARBA" id="ARBA00022525"/>
    </source>
</evidence>
<dbReference type="InterPro" id="IPR002048">
    <property type="entry name" value="EF_hand_dom"/>
</dbReference>
<evidence type="ECO:0000256" key="7">
    <source>
        <dbReference type="ARBA" id="ARBA00023207"/>
    </source>
</evidence>
<evidence type="ECO:0000256" key="3">
    <source>
        <dbReference type="ARBA" id="ARBA00022729"/>
    </source>
</evidence>
<feature type="disulfide bond" evidence="8">
    <location>
        <begin position="385"/>
        <end position="404"/>
    </location>
</feature>
<dbReference type="PANTHER" id="PTHR13866">
    <property type="entry name" value="SPARC OSTEONECTIN"/>
    <property type="match status" value="1"/>
</dbReference>
<gene>
    <name evidence="14" type="primary">LOC113392205</name>
</gene>
<dbReference type="PANTHER" id="PTHR13866:SF30">
    <property type="match status" value="1"/>
</dbReference>
<dbReference type="Gene3D" id="4.10.800.10">
    <property type="entry name" value="Thyroglobulin type-1"/>
    <property type="match status" value="1"/>
</dbReference>
<dbReference type="Proteomes" id="UP001652626">
    <property type="component" value="Chromosome 7"/>
</dbReference>
<dbReference type="CDD" id="cd00104">
    <property type="entry name" value="KAZAL_FS"/>
    <property type="match status" value="1"/>
</dbReference>
<evidence type="ECO:0000313" key="13">
    <source>
        <dbReference type="Proteomes" id="UP001652626"/>
    </source>
</evidence>
<organism evidence="13 14">
    <name type="scientific">Vanessa tameamea</name>
    <name type="common">Kamehameha butterfly</name>
    <dbReference type="NCBI Taxonomy" id="334116"/>
    <lineage>
        <taxon>Eukaryota</taxon>
        <taxon>Metazoa</taxon>
        <taxon>Ecdysozoa</taxon>
        <taxon>Arthropoda</taxon>
        <taxon>Hexapoda</taxon>
        <taxon>Insecta</taxon>
        <taxon>Pterygota</taxon>
        <taxon>Neoptera</taxon>
        <taxon>Endopterygota</taxon>
        <taxon>Lepidoptera</taxon>
        <taxon>Glossata</taxon>
        <taxon>Ditrysia</taxon>
        <taxon>Papilionoidea</taxon>
        <taxon>Nymphalidae</taxon>
        <taxon>Nymphalinae</taxon>
        <taxon>Vanessa</taxon>
    </lineage>
</organism>
<dbReference type="InterPro" id="IPR019577">
    <property type="entry name" value="SPARC/Testican_Ca-bd-dom"/>
</dbReference>
<proteinExistence type="predicted"/>
<evidence type="ECO:0000256" key="4">
    <source>
        <dbReference type="ARBA" id="ARBA00022974"/>
    </source>
</evidence>